<dbReference type="Gene3D" id="1.25.40.20">
    <property type="entry name" value="Ankyrin repeat-containing domain"/>
    <property type="match status" value="1"/>
</dbReference>
<evidence type="ECO:0000313" key="5">
    <source>
        <dbReference type="Proteomes" id="UP000050792"/>
    </source>
</evidence>
<dbReference type="SMART" id="SM00248">
    <property type="entry name" value="ANK"/>
    <property type="match status" value="5"/>
</dbReference>
<dbReference type="Pfam" id="PF12796">
    <property type="entry name" value="Ank_2"/>
    <property type="match status" value="2"/>
</dbReference>
<dbReference type="WBParaSite" id="SRDH1_61940.1">
    <property type="protein sequence ID" value="SRDH1_61940.1"/>
    <property type="gene ID" value="SRDH1_61940"/>
</dbReference>
<keyword evidence="5" id="KW-1185">Reference proteome</keyword>
<dbReference type="PANTHER" id="PTHR24198">
    <property type="entry name" value="ANKYRIN REPEAT AND PROTEIN KINASE DOMAIN-CONTAINING PROTEIN"/>
    <property type="match status" value="1"/>
</dbReference>
<feature type="compositionally biased region" description="Polar residues" evidence="4">
    <location>
        <begin position="404"/>
        <end position="430"/>
    </location>
</feature>
<dbReference type="PROSITE" id="PS50088">
    <property type="entry name" value="ANK_REPEAT"/>
    <property type="match status" value="2"/>
</dbReference>
<accession>A0AA85FR92</accession>
<evidence type="ECO:0000256" key="4">
    <source>
        <dbReference type="SAM" id="MobiDB-lite"/>
    </source>
</evidence>
<protein>
    <submittedName>
        <fullName evidence="6">Uncharacterized protein</fullName>
    </submittedName>
</protein>
<evidence type="ECO:0000256" key="1">
    <source>
        <dbReference type="ARBA" id="ARBA00022737"/>
    </source>
</evidence>
<keyword evidence="2 3" id="KW-0040">ANK repeat</keyword>
<dbReference type="PANTHER" id="PTHR24198:SF165">
    <property type="entry name" value="ANKYRIN REPEAT-CONTAINING PROTEIN-RELATED"/>
    <property type="match status" value="1"/>
</dbReference>
<feature type="compositionally biased region" description="Basic and acidic residues" evidence="4">
    <location>
        <begin position="481"/>
        <end position="490"/>
    </location>
</feature>
<feature type="compositionally biased region" description="Polar residues" evidence="4">
    <location>
        <begin position="491"/>
        <end position="503"/>
    </location>
</feature>
<name>A0AA85FR92_9TREM</name>
<feature type="region of interest" description="Disordered" evidence="4">
    <location>
        <begin position="395"/>
        <end position="521"/>
    </location>
</feature>
<evidence type="ECO:0000313" key="6">
    <source>
        <dbReference type="WBParaSite" id="SRDH1_61940.1"/>
    </source>
</evidence>
<feature type="repeat" description="ANK" evidence="3">
    <location>
        <begin position="131"/>
        <end position="163"/>
    </location>
</feature>
<reference evidence="5" key="1">
    <citation type="submission" date="2022-06" db="EMBL/GenBank/DDBJ databases">
        <authorList>
            <person name="Berger JAMES D."/>
            <person name="Berger JAMES D."/>
        </authorList>
    </citation>
    <scope>NUCLEOTIDE SEQUENCE [LARGE SCALE GENOMIC DNA]</scope>
</reference>
<dbReference type="InterPro" id="IPR002110">
    <property type="entry name" value="Ankyrin_rpt"/>
</dbReference>
<proteinExistence type="predicted"/>
<evidence type="ECO:0000256" key="2">
    <source>
        <dbReference type="ARBA" id="ARBA00023043"/>
    </source>
</evidence>
<keyword evidence="1" id="KW-0677">Repeat</keyword>
<dbReference type="SUPFAM" id="SSF48403">
    <property type="entry name" value="Ankyrin repeat"/>
    <property type="match status" value="1"/>
</dbReference>
<dbReference type="AlphaFoldDB" id="A0AA85FR92"/>
<feature type="compositionally biased region" description="Basic and acidic residues" evidence="4">
    <location>
        <begin position="438"/>
        <end position="455"/>
    </location>
</feature>
<feature type="repeat" description="ANK" evidence="3">
    <location>
        <begin position="272"/>
        <end position="304"/>
    </location>
</feature>
<evidence type="ECO:0000256" key="3">
    <source>
        <dbReference type="PROSITE-ProRule" id="PRU00023"/>
    </source>
</evidence>
<organism evidence="5 6">
    <name type="scientific">Schistosoma rodhaini</name>
    <dbReference type="NCBI Taxonomy" id="6188"/>
    <lineage>
        <taxon>Eukaryota</taxon>
        <taxon>Metazoa</taxon>
        <taxon>Spiralia</taxon>
        <taxon>Lophotrochozoa</taxon>
        <taxon>Platyhelminthes</taxon>
        <taxon>Trematoda</taxon>
        <taxon>Digenea</taxon>
        <taxon>Strigeidida</taxon>
        <taxon>Schistosomatoidea</taxon>
        <taxon>Schistosomatidae</taxon>
        <taxon>Schistosoma</taxon>
    </lineage>
</organism>
<reference evidence="6" key="2">
    <citation type="submission" date="2023-11" db="UniProtKB">
        <authorList>
            <consortium name="WormBaseParasite"/>
        </authorList>
    </citation>
    <scope>IDENTIFICATION</scope>
</reference>
<dbReference type="InterPro" id="IPR036770">
    <property type="entry name" value="Ankyrin_rpt-contain_sf"/>
</dbReference>
<sequence>MNDRSKLENSLKVILQQLKSFRSTIPSDSVFAELRDSINYVILQSKKCLKVTDSSLVKCKREISTPCSDIDSPHIPKDFCSLSLPHDHFYSGLLPDDLDGKDIQKLQDREIDEIVFKLKQNELNRNFVRSGKKTSLHYAAYWGSQTCVQTLILQGSDLTARDEYGLTPIIWACRSDRLGNLVILLKAAKIRSIPEKQWMYDSSGYHLIHHTLLKDDRLKCLEYLSNSEYGLNVDSEGQNALHHAAMKGFSNGCKIILQYKPNAILLNQFNSENRTPLHLATINGHGNIVNLLLSHKANPYLHDKNNCSAYQYANMKRLYFCLLIYERYNVGKEKQQDEKHSLNENLINELTSFRPVNPQFSHYQGQLTEIKSMISSRDIQNNKVKNNFKIKRELLPTDKRVHRNGNSTVPSKRISQQIDKLQNPTLKIRNSIQSSSSDHSDVDSKRNDEHNEALKSRPYNNHGVSNNSNVMNATYNKGKINSKDVDKLKNADSSSVSDINSIPDTERNPMPTPRKTPYTSEINQSSWKSVLYHSRLLKRDQVNNMPQQNSMNNNHKISMNKSNSIHLEYEDEIIPLNMKLFTKSTVNSSYLNKTLLCNNNNNNNLLSPSLNSVHRKIINVNKK</sequence>
<dbReference type="Proteomes" id="UP000050792">
    <property type="component" value="Unassembled WGS sequence"/>
</dbReference>
<dbReference type="PROSITE" id="PS50297">
    <property type="entry name" value="ANK_REP_REGION"/>
    <property type="match status" value="2"/>
</dbReference>
<feature type="compositionally biased region" description="Polar residues" evidence="4">
    <location>
        <begin position="458"/>
        <end position="475"/>
    </location>
</feature>